<dbReference type="RefSeq" id="WP_206580666.1">
    <property type="nucleotide sequence ID" value="NZ_JAFJZZ010000001.1"/>
</dbReference>
<gene>
    <name evidence="2" type="primary">cas5b</name>
    <name evidence="2" type="ORF">JYB65_00705</name>
</gene>
<accession>A0A939IFT6</accession>
<dbReference type="InterPro" id="IPR013422">
    <property type="entry name" value="CRISPR-assoc_prot_Cas5_N"/>
</dbReference>
<proteinExistence type="predicted"/>
<evidence type="ECO:0000256" key="1">
    <source>
        <dbReference type="ARBA" id="ARBA00023118"/>
    </source>
</evidence>
<dbReference type="EMBL" id="JAFJZZ010000001">
    <property type="protein sequence ID" value="MBN7771880.1"/>
    <property type="molecule type" value="Genomic_DNA"/>
</dbReference>
<reference evidence="2" key="1">
    <citation type="submission" date="2021-02" db="EMBL/GenBank/DDBJ databases">
        <title>Abyssanaerobacter marinus gen.nov., sp., nov, anaerobic bacterium isolated from the Onnuri vent field of Indian Ocean and suggestion of Mogibacteriaceae fam. nov., and proposal of reclassification of ambiguous this family's genus member.</title>
        <authorList>
            <person name="Kim Y.J."/>
            <person name="Yang J.-A."/>
        </authorList>
    </citation>
    <scope>NUCLEOTIDE SEQUENCE</scope>
    <source>
        <strain evidence="2">DSM 2634</strain>
    </source>
</reference>
<protein>
    <submittedName>
        <fullName evidence="2">Type I-B CRISPR-associated protein Cas5</fullName>
    </submittedName>
</protein>
<sequence>MNVLKFTLSGKTAFFKKPDVNSYFYFTYGHIHKIALLGIFGAIMGYGGYNQQVRNGNAVYPEFYEKLREIKISIVPKEAVNEAYQPAVPRRNDRQKGYFNKKVQIFNNTVGYANADGNLIVKEQWLENPCWDIYLILQGEVEEEIAKRIINSRATYIPYLGKNDHPAKISHAEIVEMELISLDQSFCMDSLYLKDCFKICLEDDDKLFDMDEDIEITFKYEERLPVELEEATNQYITAPFAYTNSKVMFNQSETAKKTIVGCCQGKCLQFY</sequence>
<keyword evidence="1" id="KW-0051">Antiviral defense</keyword>
<dbReference type="AlphaFoldDB" id="A0A939IFT6"/>
<evidence type="ECO:0000313" key="3">
    <source>
        <dbReference type="Proteomes" id="UP000664545"/>
    </source>
</evidence>
<dbReference type="InterPro" id="IPR013421">
    <property type="entry name" value="CRISPR-assoc_prot_Cas5_HALMA"/>
</dbReference>
<dbReference type="Proteomes" id="UP000664545">
    <property type="component" value="Unassembled WGS sequence"/>
</dbReference>
<dbReference type="NCBIfam" id="TIGR02593">
    <property type="entry name" value="CRISPR_cas5"/>
    <property type="match status" value="1"/>
</dbReference>
<keyword evidence="3" id="KW-1185">Reference proteome</keyword>
<dbReference type="NCBIfam" id="TIGR02592">
    <property type="entry name" value="cas_Cas5h"/>
    <property type="match status" value="1"/>
</dbReference>
<name>A0A939IFT6_CLOAM</name>
<evidence type="ECO:0000313" key="2">
    <source>
        <dbReference type="EMBL" id="MBN7771880.1"/>
    </source>
</evidence>
<dbReference type="GO" id="GO:0051607">
    <property type="term" value="P:defense response to virus"/>
    <property type="evidence" value="ECO:0007669"/>
    <property type="project" value="UniProtKB-KW"/>
</dbReference>
<organism evidence="2 3">
    <name type="scientific">Clostridium aminobutyricum</name>
    <dbReference type="NCBI Taxonomy" id="33953"/>
    <lineage>
        <taxon>Bacteria</taxon>
        <taxon>Bacillati</taxon>
        <taxon>Bacillota</taxon>
        <taxon>Clostridia</taxon>
        <taxon>Eubacteriales</taxon>
        <taxon>Clostridiaceae</taxon>
        <taxon>Clostridium</taxon>
    </lineage>
</organism>
<comment type="caution">
    <text evidence="2">The sequence shown here is derived from an EMBL/GenBank/DDBJ whole genome shotgun (WGS) entry which is preliminary data.</text>
</comment>